<dbReference type="InterPro" id="IPR000719">
    <property type="entry name" value="Prot_kinase_dom"/>
</dbReference>
<dbReference type="SUPFAM" id="SSF56112">
    <property type="entry name" value="Protein kinase-like (PK-like)"/>
    <property type="match status" value="1"/>
</dbReference>
<dbReference type="EMBL" id="JAPQKO010000002">
    <property type="protein sequence ID" value="KAJ5179432.1"/>
    <property type="molecule type" value="Genomic_DNA"/>
</dbReference>
<comment type="caution">
    <text evidence="3">The sequence shown here is derived from an EMBL/GenBank/DDBJ whole genome shotgun (WGS) entry which is preliminary data.</text>
</comment>
<feature type="compositionally biased region" description="Basic and acidic residues" evidence="1">
    <location>
        <begin position="1"/>
        <end position="10"/>
    </location>
</feature>
<dbReference type="Pfam" id="PF00069">
    <property type="entry name" value="Pkinase"/>
    <property type="match status" value="1"/>
</dbReference>
<reference evidence="3" key="1">
    <citation type="submission" date="2022-11" db="EMBL/GenBank/DDBJ databases">
        <authorList>
            <person name="Petersen C."/>
        </authorList>
    </citation>
    <scope>NUCLEOTIDE SEQUENCE</scope>
    <source>
        <strain evidence="3">IBT 21917</strain>
    </source>
</reference>
<gene>
    <name evidence="3" type="ORF">N7492_002642</name>
</gene>
<dbReference type="InterPro" id="IPR011009">
    <property type="entry name" value="Kinase-like_dom_sf"/>
</dbReference>
<dbReference type="Proteomes" id="UP001146351">
    <property type="component" value="Unassembled WGS sequence"/>
</dbReference>
<sequence>MSQLPTDHRCTVFPTSADPRTVAHRELPIESRSPPEQSLQYEKHITKPGAWNENVPGSSSFFPSPEKRSLEEDRHSGKRQAITFCKTSSPWAIYKRFVALGTSGTTYLAQGPASSPDIVVCREERISEADMTRNLITTSHPNVVQLRDAFSDFNIIYMIYERMEISLPRLRSNAQLEKFHVATICKEVLHGLLYIHRDLNVAYAGLLYENVFLDLSGSVKIGNIGTALIAGNKTQYRSNARSVGILLLYVMQPGTMCRHPDETSVCHPEKWDSTMVQFQKATETSSIEEILNVSESRYGRSSEGCMRLHDPEHYVPGLISSEELTRAVSYSKIRRLDLMQDGEPPILNVPDNLKIRVLHGEHRMRAAERFLEPREKWWVVTLYTPQLGESIKDAIQEEYSHQLKFTDGEIYRNIRLHTSRRDTCRVKKWEARLSSSKRDVLSSLDKKPNRSIRDGFNKSLPFSGLWDALKIGSLKRILSLHCPEEFAHYLFRVYEIWEFIMQDLHLFSLLDPQTINQLETLTPEASHDALLITKMMDKGEILPAVEDSVIREEIKARILRHRGRILSFNTFFDDWKYMEALVKSLRHLLPSGFQGSLRDEFSSIFRSDSLSPGRIKIQTGEHRYRIERSSPDQQKWLSYLMMFLAAMRDFPVLSQTAPRKSRGEEKPSIGGSPDERLSYLAQLAIEIGFKSEEIDHLVAADPDLAAARSFLRRSRPLDRYEIDERHALVLSRHIAGEIKLLATPLSGNLYPEFSSQLDNIPKQFRSGIPDNRSYKNDREHLYLDVIYNYNPYPRSHLTSLAFQRDIFVSYFGTMTLPQSSPPHESPPGGSDDRRDPSSQEAAYPFSNENGNSVDRGDLCQPSTIHGSVPLTTPDDANSISEARTVASPAGSSNYEAYHSECPSRPMSDFPQYLRSIEAAMWPHSQRSESPQVEAKYDNIHSQLELDPLAPGFEQSLAKTMNVFHSLDSSIRPSDAAKAFLSAPDLIVVFLWNEATYIKFRQLSGQRWVFEEVMNLLADRDYCFIWIDGEKVVVNDVNDIWAIGQEARLVFAGPKIGYMDEESKESFLNWVDDMAIREI</sequence>
<dbReference type="Gene3D" id="1.10.510.10">
    <property type="entry name" value="Transferase(Phosphotransferase) domain 1"/>
    <property type="match status" value="1"/>
</dbReference>
<evidence type="ECO:0000259" key="2">
    <source>
        <dbReference type="PROSITE" id="PS50011"/>
    </source>
</evidence>
<feature type="domain" description="Protein kinase" evidence="2">
    <location>
        <begin position="68"/>
        <end position="416"/>
    </location>
</feature>
<proteinExistence type="predicted"/>
<feature type="region of interest" description="Disordered" evidence="1">
    <location>
        <begin position="1"/>
        <end position="75"/>
    </location>
</feature>
<dbReference type="InterPro" id="IPR022198">
    <property type="entry name" value="DUF3723"/>
</dbReference>
<protein>
    <recommendedName>
        <fullName evidence="2">Protein kinase domain-containing protein</fullName>
    </recommendedName>
</protein>
<evidence type="ECO:0000313" key="3">
    <source>
        <dbReference type="EMBL" id="KAJ5179432.1"/>
    </source>
</evidence>
<dbReference type="SMART" id="SM00220">
    <property type="entry name" value="S_TKc"/>
    <property type="match status" value="1"/>
</dbReference>
<dbReference type="PROSITE" id="PS50011">
    <property type="entry name" value="PROTEIN_KINASE_DOM"/>
    <property type="match status" value="1"/>
</dbReference>
<dbReference type="AlphaFoldDB" id="A0A9W9IKG0"/>
<feature type="region of interest" description="Disordered" evidence="1">
    <location>
        <begin position="655"/>
        <end position="674"/>
    </location>
</feature>
<evidence type="ECO:0000256" key="1">
    <source>
        <dbReference type="SAM" id="MobiDB-lite"/>
    </source>
</evidence>
<feature type="compositionally biased region" description="Basic and acidic residues" evidence="1">
    <location>
        <begin position="65"/>
        <end position="75"/>
    </location>
</feature>
<reference evidence="3" key="2">
    <citation type="journal article" date="2023" name="IMA Fungus">
        <title>Comparative genomic study of the Penicillium genus elucidates a diverse pangenome and 15 lateral gene transfer events.</title>
        <authorList>
            <person name="Petersen C."/>
            <person name="Sorensen T."/>
            <person name="Nielsen M.R."/>
            <person name="Sondergaard T.E."/>
            <person name="Sorensen J.L."/>
            <person name="Fitzpatrick D.A."/>
            <person name="Frisvad J.C."/>
            <person name="Nielsen K.L."/>
        </authorList>
    </citation>
    <scope>NUCLEOTIDE SEQUENCE</scope>
    <source>
        <strain evidence="3">IBT 21917</strain>
    </source>
</reference>
<feature type="compositionally biased region" description="Basic and acidic residues" evidence="1">
    <location>
        <begin position="661"/>
        <end position="674"/>
    </location>
</feature>
<accession>A0A9W9IKG0</accession>
<organism evidence="3 4">
    <name type="scientific">Penicillium capsulatum</name>
    <dbReference type="NCBI Taxonomy" id="69766"/>
    <lineage>
        <taxon>Eukaryota</taxon>
        <taxon>Fungi</taxon>
        <taxon>Dikarya</taxon>
        <taxon>Ascomycota</taxon>
        <taxon>Pezizomycotina</taxon>
        <taxon>Eurotiomycetes</taxon>
        <taxon>Eurotiomycetidae</taxon>
        <taxon>Eurotiales</taxon>
        <taxon>Aspergillaceae</taxon>
        <taxon>Penicillium</taxon>
    </lineage>
</organism>
<keyword evidence="4" id="KW-1185">Reference proteome</keyword>
<feature type="region of interest" description="Disordered" evidence="1">
    <location>
        <begin position="817"/>
        <end position="876"/>
    </location>
</feature>
<name>A0A9W9IKG0_9EURO</name>
<dbReference type="OrthoDB" id="4227485at2759"/>
<evidence type="ECO:0000313" key="4">
    <source>
        <dbReference type="Proteomes" id="UP001146351"/>
    </source>
</evidence>
<dbReference type="Pfam" id="PF12520">
    <property type="entry name" value="DUF3723"/>
    <property type="match status" value="1"/>
</dbReference>
<dbReference type="GO" id="GO:0005524">
    <property type="term" value="F:ATP binding"/>
    <property type="evidence" value="ECO:0007669"/>
    <property type="project" value="InterPro"/>
</dbReference>
<dbReference type="GO" id="GO:0004672">
    <property type="term" value="F:protein kinase activity"/>
    <property type="evidence" value="ECO:0007669"/>
    <property type="project" value="InterPro"/>
</dbReference>